<evidence type="ECO:0000313" key="2">
    <source>
        <dbReference type="EMBL" id="EGV00410.1"/>
    </source>
</evidence>
<sequence>MKFKKLWKPALASSVILTVIPIAVACASKEEKEAQYEKEYKTAVKSGNLKKVQEVATKLAELYIDNPDKALELVQKWNSEVISDITSNSNQ</sequence>
<comment type="caution">
    <text evidence="2">The sequence shown here is derived from an EMBL/GenBank/DDBJ whole genome shotgun (WGS) entry which is preliminary data.</text>
</comment>
<protein>
    <recommendedName>
        <fullName evidence="4">Lipoprotein</fullName>
    </recommendedName>
</protein>
<dbReference type="PROSITE" id="PS51257">
    <property type="entry name" value="PROKAR_LIPOPROTEIN"/>
    <property type="match status" value="1"/>
</dbReference>
<accession>F9UJM9</accession>
<gene>
    <name evidence="2" type="ORF">MCSF7_00376</name>
</gene>
<feature type="chain" id="PRO_5003387975" description="Lipoprotein" evidence="1">
    <location>
        <begin position="26"/>
        <end position="91"/>
    </location>
</feature>
<dbReference type="AlphaFoldDB" id="F9UJM9"/>
<organism evidence="2 3">
    <name type="scientific">Mycoplasmopsis columbina SF7</name>
    <dbReference type="NCBI Taxonomy" id="1037410"/>
    <lineage>
        <taxon>Bacteria</taxon>
        <taxon>Bacillati</taxon>
        <taxon>Mycoplasmatota</taxon>
        <taxon>Mycoplasmoidales</taxon>
        <taxon>Metamycoplasmataceae</taxon>
        <taxon>Mycoplasmopsis</taxon>
    </lineage>
</organism>
<name>F9UJM9_9BACT</name>
<dbReference type="STRING" id="1037410.MCSF7_00376"/>
<evidence type="ECO:0000313" key="3">
    <source>
        <dbReference type="Proteomes" id="UP000004978"/>
    </source>
</evidence>
<dbReference type="Proteomes" id="UP000004978">
    <property type="component" value="Unassembled WGS sequence"/>
</dbReference>
<dbReference type="RefSeq" id="WP_006608496.1">
    <property type="nucleotide sequence ID" value="NZ_AFXA01000008.1"/>
</dbReference>
<keyword evidence="3" id="KW-1185">Reference proteome</keyword>
<keyword evidence="1" id="KW-0732">Signal</keyword>
<proteinExistence type="predicted"/>
<evidence type="ECO:0008006" key="4">
    <source>
        <dbReference type="Google" id="ProtNLM"/>
    </source>
</evidence>
<dbReference type="EMBL" id="AFXA01000008">
    <property type="protein sequence ID" value="EGV00410.1"/>
    <property type="molecule type" value="Genomic_DNA"/>
</dbReference>
<reference evidence="2 3" key="1">
    <citation type="journal article" date="2013" name="Genome Announc.">
        <title>Genome Sequence of Mycoplasma columbinum Strain SF7.</title>
        <authorList>
            <person name="Guo Z."/>
            <person name="Xu X."/>
            <person name="Zheng Q."/>
            <person name="Li T."/>
            <person name="Kuang S."/>
            <person name="Zhang Z."/>
            <person name="Chen Y."/>
            <person name="Lu X."/>
            <person name="Zhou R."/>
            <person name="Bi D."/>
            <person name="Jin H."/>
        </authorList>
    </citation>
    <scope>NUCLEOTIDE SEQUENCE [LARGE SCALE GENOMIC DNA]</scope>
    <source>
        <strain evidence="2 3">SF7</strain>
    </source>
</reference>
<feature type="signal peptide" evidence="1">
    <location>
        <begin position="1"/>
        <end position="25"/>
    </location>
</feature>
<evidence type="ECO:0000256" key="1">
    <source>
        <dbReference type="SAM" id="SignalP"/>
    </source>
</evidence>